<evidence type="ECO:0000313" key="3">
    <source>
        <dbReference type="Proteomes" id="UP000321635"/>
    </source>
</evidence>
<feature type="region of interest" description="Disordered" evidence="1">
    <location>
        <begin position="61"/>
        <end position="92"/>
    </location>
</feature>
<feature type="compositionally biased region" description="Basic and acidic residues" evidence="1">
    <location>
        <begin position="68"/>
        <end position="85"/>
    </location>
</feature>
<dbReference type="EMBL" id="BJYF01000003">
    <property type="protein sequence ID" value="GEN58687.1"/>
    <property type="molecule type" value="Genomic_DNA"/>
</dbReference>
<comment type="caution">
    <text evidence="2">The sequence shown here is derived from an EMBL/GenBank/DDBJ whole genome shotgun (WGS) entry which is preliminary data.</text>
</comment>
<evidence type="ECO:0000256" key="1">
    <source>
        <dbReference type="SAM" id="MobiDB-lite"/>
    </source>
</evidence>
<name>A0A511X6W1_9PROT</name>
<protein>
    <submittedName>
        <fullName evidence="2">Uncharacterized protein</fullName>
    </submittedName>
</protein>
<proteinExistence type="predicted"/>
<evidence type="ECO:0000313" key="2">
    <source>
        <dbReference type="EMBL" id="GEN58687.1"/>
    </source>
</evidence>
<dbReference type="Proteomes" id="UP000321635">
    <property type="component" value="Unassembled WGS sequence"/>
</dbReference>
<organism evidence="2 3">
    <name type="scientific">Acetobacter nitrogenifigens DSM 23921 = NBRC 105050</name>
    <dbReference type="NCBI Taxonomy" id="1120919"/>
    <lineage>
        <taxon>Bacteria</taxon>
        <taxon>Pseudomonadati</taxon>
        <taxon>Pseudomonadota</taxon>
        <taxon>Alphaproteobacteria</taxon>
        <taxon>Acetobacterales</taxon>
        <taxon>Acetobacteraceae</taxon>
        <taxon>Acetobacter</taxon>
    </lineage>
</organism>
<reference evidence="2 3" key="1">
    <citation type="submission" date="2019-07" db="EMBL/GenBank/DDBJ databases">
        <title>Whole genome shotgun sequence of Acetobacter nitrogenifigens NBRC 105050.</title>
        <authorList>
            <person name="Hosoyama A."/>
            <person name="Uohara A."/>
            <person name="Ohji S."/>
            <person name="Ichikawa N."/>
        </authorList>
    </citation>
    <scope>NUCLEOTIDE SEQUENCE [LARGE SCALE GENOMIC DNA]</scope>
    <source>
        <strain evidence="2 3">NBRC 105050</strain>
    </source>
</reference>
<accession>A0A511X6W1</accession>
<keyword evidence="3" id="KW-1185">Reference proteome</keyword>
<dbReference type="AlphaFoldDB" id="A0A511X6W1"/>
<sequence>MTGGAAAVGAIAADKDPAQDLAPDAAAWAAWAAWASIQNSDPDTSKAAEWDPDRAAAIRAAPNEETIAADREDVGQDKDLDRETTGRAAAGKDLAATAPADITAQAVFED</sequence>
<gene>
    <name evidence="2" type="ORF">ANI02nite_05710</name>
</gene>